<evidence type="ECO:0000313" key="2">
    <source>
        <dbReference type="EMBL" id="QHU07938.1"/>
    </source>
</evidence>
<name>A0A6C0JVK9_9ZZZZ</name>
<keyword evidence="1" id="KW-0472">Membrane</keyword>
<keyword evidence="1" id="KW-0812">Transmembrane</keyword>
<protein>
    <submittedName>
        <fullName evidence="2">Uncharacterized protein</fullName>
    </submittedName>
</protein>
<dbReference type="EMBL" id="MN740694">
    <property type="protein sequence ID" value="QHU07938.1"/>
    <property type="molecule type" value="Genomic_DNA"/>
</dbReference>
<evidence type="ECO:0000256" key="1">
    <source>
        <dbReference type="SAM" id="Phobius"/>
    </source>
</evidence>
<accession>A0A6C0JVK9</accession>
<proteinExistence type="predicted"/>
<organism evidence="2">
    <name type="scientific">viral metagenome</name>
    <dbReference type="NCBI Taxonomy" id="1070528"/>
    <lineage>
        <taxon>unclassified sequences</taxon>
        <taxon>metagenomes</taxon>
        <taxon>organismal metagenomes</taxon>
    </lineage>
</organism>
<reference evidence="2" key="1">
    <citation type="journal article" date="2020" name="Nature">
        <title>Giant virus diversity and host interactions through global metagenomics.</title>
        <authorList>
            <person name="Schulz F."/>
            <person name="Roux S."/>
            <person name="Paez-Espino D."/>
            <person name="Jungbluth S."/>
            <person name="Walsh D.A."/>
            <person name="Denef V.J."/>
            <person name="McMahon K.D."/>
            <person name="Konstantinidis K.T."/>
            <person name="Eloe-Fadrosh E.A."/>
            <person name="Kyrpides N.C."/>
            <person name="Woyke T."/>
        </authorList>
    </citation>
    <scope>NUCLEOTIDE SEQUENCE</scope>
    <source>
        <strain evidence="2">GVMAG-S-1062768-28</strain>
    </source>
</reference>
<feature type="transmembrane region" description="Helical" evidence="1">
    <location>
        <begin position="43"/>
        <end position="64"/>
    </location>
</feature>
<sequence>MHSLLFTFAVGLLAITCAAFALLYKQDQYPTLKWYQVLGQDLPIRITFGILAILFAGYAGFYQFMMV</sequence>
<dbReference type="AlphaFoldDB" id="A0A6C0JVK9"/>
<keyword evidence="1" id="KW-1133">Transmembrane helix</keyword>